<sequence length="135" mass="13902">MSPACTQHSKARSRNESRSGSVNRPYDTSSPAAPRPANDTVRNSECPWSRQAVRSSAAGPGSPAATAGSAAQYASVRAVGEPSSPPGSGSARPSEAATSPSTVIKWPMTPATVVSRRAAPRPSNHRRLTGARHSA</sequence>
<feature type="compositionally biased region" description="Low complexity" evidence="1">
    <location>
        <begin position="55"/>
        <end position="97"/>
    </location>
</feature>
<name>A0ABR5IZR4_9ACTN</name>
<evidence type="ECO:0000256" key="1">
    <source>
        <dbReference type="SAM" id="MobiDB-lite"/>
    </source>
</evidence>
<dbReference type="Proteomes" id="UP000037020">
    <property type="component" value="Unassembled WGS sequence"/>
</dbReference>
<comment type="caution">
    <text evidence="2">The sequence shown here is derived from an EMBL/GenBank/DDBJ whole genome shotgun (WGS) entry which is preliminary data.</text>
</comment>
<evidence type="ECO:0000313" key="2">
    <source>
        <dbReference type="EMBL" id="KOG86658.1"/>
    </source>
</evidence>
<feature type="compositionally biased region" description="Basic residues" evidence="1">
    <location>
        <begin position="123"/>
        <end position="135"/>
    </location>
</feature>
<evidence type="ECO:0000313" key="3">
    <source>
        <dbReference type="Proteomes" id="UP000037020"/>
    </source>
</evidence>
<reference evidence="2 3" key="1">
    <citation type="submission" date="2015-07" db="EMBL/GenBank/DDBJ databases">
        <authorList>
            <person name="Ju K.-S."/>
            <person name="Doroghazi J.R."/>
            <person name="Metcalf W.W."/>
        </authorList>
    </citation>
    <scope>NUCLEOTIDE SEQUENCE [LARGE SCALE GENOMIC DNA]</scope>
    <source>
        <strain evidence="2 3">NRRL B-3589</strain>
    </source>
</reference>
<protein>
    <submittedName>
        <fullName evidence="2">Uncharacterized protein</fullName>
    </submittedName>
</protein>
<organism evidence="2 3">
    <name type="scientific">Streptomyces varsoviensis</name>
    <dbReference type="NCBI Taxonomy" id="67373"/>
    <lineage>
        <taxon>Bacteria</taxon>
        <taxon>Bacillati</taxon>
        <taxon>Actinomycetota</taxon>
        <taxon>Actinomycetes</taxon>
        <taxon>Kitasatosporales</taxon>
        <taxon>Streptomycetaceae</taxon>
        <taxon>Streptomyces</taxon>
    </lineage>
</organism>
<feature type="region of interest" description="Disordered" evidence="1">
    <location>
        <begin position="1"/>
        <end position="135"/>
    </location>
</feature>
<feature type="compositionally biased region" description="Polar residues" evidence="1">
    <location>
        <begin position="18"/>
        <end position="31"/>
    </location>
</feature>
<keyword evidence="3" id="KW-1185">Reference proteome</keyword>
<accession>A0ABR5IZR4</accession>
<dbReference type="EMBL" id="LGUT01002697">
    <property type="protein sequence ID" value="KOG86658.1"/>
    <property type="molecule type" value="Genomic_DNA"/>
</dbReference>
<gene>
    <name evidence="2" type="ORF">ADK38_29780</name>
</gene>
<feature type="non-terminal residue" evidence="2">
    <location>
        <position position="135"/>
    </location>
</feature>
<proteinExistence type="predicted"/>